<keyword evidence="2" id="KW-0547">Nucleotide-binding</keyword>
<evidence type="ECO:0000313" key="7">
    <source>
        <dbReference type="Proteomes" id="UP000244904"/>
    </source>
</evidence>
<dbReference type="PROSITE" id="PS50146">
    <property type="entry name" value="DAGK"/>
    <property type="match status" value="1"/>
</dbReference>
<keyword evidence="7" id="KW-1185">Reference proteome</keyword>
<dbReference type="PANTHER" id="PTHR12358">
    <property type="entry name" value="SPHINGOSINE KINASE"/>
    <property type="match status" value="1"/>
</dbReference>
<dbReference type="Pfam" id="PF00781">
    <property type="entry name" value="DAGK_cat"/>
    <property type="match status" value="1"/>
</dbReference>
<evidence type="ECO:0000256" key="4">
    <source>
        <dbReference type="ARBA" id="ARBA00022840"/>
    </source>
</evidence>
<dbReference type="Gene3D" id="3.40.50.10330">
    <property type="entry name" value="Probable inorganic polyphosphate/atp-NAD kinase, domain 1"/>
    <property type="match status" value="1"/>
</dbReference>
<reference evidence="7" key="1">
    <citation type="submission" date="2018-03" db="EMBL/GenBank/DDBJ databases">
        <authorList>
            <person name="Rodrigo-Torres L."/>
            <person name="Arahal R. D."/>
            <person name="Lucena T."/>
        </authorList>
    </citation>
    <scope>NUCLEOTIDE SEQUENCE [LARGE SCALE GENOMIC DNA]</scope>
    <source>
        <strain evidence="7">CECT 8871</strain>
    </source>
</reference>
<keyword evidence="1 6" id="KW-0808">Transferase</keyword>
<dbReference type="Pfam" id="PF19279">
    <property type="entry name" value="YegS_C"/>
    <property type="match status" value="1"/>
</dbReference>
<dbReference type="SUPFAM" id="SSF111331">
    <property type="entry name" value="NAD kinase/diacylglycerol kinase-like"/>
    <property type="match status" value="1"/>
</dbReference>
<dbReference type="AlphaFoldDB" id="A0A2R8AQW0"/>
<sequence length="311" mass="34302">METFYSPKVRPNRNVCVLLNSRSGTANHDQVRAAVDRASRSNRIRFELRVLEQGSNLRRIVSDAVGASFDTVVAAGGDGTITGVASALQGTGATMGILPQGTFNYVARGLGIPLDVDRAIDLIAEGHTRDFPVGHVNGQVFLNNANLGLYPEVLKQREGTYKRWGRSRIAAHWSVLRTFLTFRKSMRVDLTVDGQTHHLKTPLIFVARSAYQLESFGLAGADQVRDGKLAVFVAPRMSRAALLTRALRLAGNGMQETRDFMLFCGDDVEITTRRSERTVAMDGERMLMRGPFRFGVARNRLQVIAPRLNSA</sequence>
<dbReference type="PANTHER" id="PTHR12358:SF54">
    <property type="entry name" value="SPHINGOSINE KINASE RELATED PROTEIN"/>
    <property type="match status" value="1"/>
</dbReference>
<dbReference type="InterPro" id="IPR017438">
    <property type="entry name" value="ATP-NAD_kinase_N"/>
</dbReference>
<evidence type="ECO:0000259" key="5">
    <source>
        <dbReference type="PROSITE" id="PS50146"/>
    </source>
</evidence>
<dbReference type="InterPro" id="IPR001206">
    <property type="entry name" value="Diacylglycerol_kinase_cat_dom"/>
</dbReference>
<evidence type="ECO:0000256" key="3">
    <source>
        <dbReference type="ARBA" id="ARBA00022777"/>
    </source>
</evidence>
<evidence type="ECO:0000256" key="2">
    <source>
        <dbReference type="ARBA" id="ARBA00022741"/>
    </source>
</evidence>
<feature type="domain" description="DAGKc" evidence="5">
    <location>
        <begin position="10"/>
        <end position="140"/>
    </location>
</feature>
<keyword evidence="3 6" id="KW-0418">Kinase</keyword>
<dbReference type="InterPro" id="IPR050187">
    <property type="entry name" value="Lipid_Phosphate_FormReg"/>
</dbReference>
<gene>
    <name evidence="6" type="primary">dagK</name>
    <name evidence="6" type="ORF">PRI8871_01079</name>
</gene>
<dbReference type="Gene3D" id="2.60.200.40">
    <property type="match status" value="1"/>
</dbReference>
<proteinExistence type="predicted"/>
<name>A0A2R8AQW0_9RHOB</name>
<dbReference type="SMART" id="SM00046">
    <property type="entry name" value="DAGKc"/>
    <property type="match status" value="1"/>
</dbReference>
<organism evidence="6 7">
    <name type="scientific">Pseudoprimorskyibacter insulae</name>
    <dbReference type="NCBI Taxonomy" id="1695997"/>
    <lineage>
        <taxon>Bacteria</taxon>
        <taxon>Pseudomonadati</taxon>
        <taxon>Pseudomonadota</taxon>
        <taxon>Alphaproteobacteria</taxon>
        <taxon>Rhodobacterales</taxon>
        <taxon>Paracoccaceae</taxon>
        <taxon>Pseudoprimorskyibacter</taxon>
    </lineage>
</organism>
<dbReference type="RefSeq" id="WP_108885113.1">
    <property type="nucleotide sequence ID" value="NZ_OMOJ01000001.1"/>
</dbReference>
<accession>A0A2R8AQW0</accession>
<evidence type="ECO:0000256" key="1">
    <source>
        <dbReference type="ARBA" id="ARBA00022679"/>
    </source>
</evidence>
<dbReference type="EC" id="2.7.1.107" evidence="6"/>
<dbReference type="EMBL" id="OMOJ01000001">
    <property type="protein sequence ID" value="SPF78476.1"/>
    <property type="molecule type" value="Genomic_DNA"/>
</dbReference>
<dbReference type="GO" id="GO:0004143">
    <property type="term" value="F:ATP-dependent diacylglycerol kinase activity"/>
    <property type="evidence" value="ECO:0007669"/>
    <property type="project" value="UniProtKB-EC"/>
</dbReference>
<protein>
    <submittedName>
        <fullName evidence="6">Diacylglycerol kinase</fullName>
        <ecNumber evidence="6">2.7.1.107</ecNumber>
    </submittedName>
</protein>
<dbReference type="InterPro" id="IPR045540">
    <property type="entry name" value="YegS/DAGK_C"/>
</dbReference>
<dbReference type="GO" id="GO:0005524">
    <property type="term" value="F:ATP binding"/>
    <property type="evidence" value="ECO:0007669"/>
    <property type="project" value="UniProtKB-KW"/>
</dbReference>
<dbReference type="Proteomes" id="UP000244904">
    <property type="component" value="Unassembled WGS sequence"/>
</dbReference>
<keyword evidence="4" id="KW-0067">ATP-binding</keyword>
<evidence type="ECO:0000313" key="6">
    <source>
        <dbReference type="EMBL" id="SPF78476.1"/>
    </source>
</evidence>
<dbReference type="InterPro" id="IPR016064">
    <property type="entry name" value="NAD/diacylglycerol_kinase_sf"/>
</dbReference>